<evidence type="ECO:0000259" key="2">
    <source>
        <dbReference type="Pfam" id="PF03831"/>
    </source>
</evidence>
<dbReference type="GeneID" id="83861703"/>
<evidence type="ECO:0000259" key="3">
    <source>
        <dbReference type="Pfam" id="PF08274"/>
    </source>
</evidence>
<evidence type="ECO:0000256" key="1">
    <source>
        <dbReference type="ARBA" id="ARBA00009248"/>
    </source>
</evidence>
<accession>A0A2X1Y6B2</accession>
<dbReference type="SUPFAM" id="SSF82057">
    <property type="entry name" value="Prokaryotic SH3-related domain"/>
    <property type="match status" value="1"/>
</dbReference>
<evidence type="ECO:0000313" key="4">
    <source>
        <dbReference type="EMBL" id="SPY48922.1"/>
    </source>
</evidence>
<feature type="domain" description="Protein YjdM C-terminal" evidence="2">
    <location>
        <begin position="38"/>
        <end position="105"/>
    </location>
</feature>
<dbReference type="Pfam" id="PF08274">
    <property type="entry name" value="Zn_Ribbon_YjdM"/>
    <property type="match status" value="1"/>
</dbReference>
<dbReference type="NCBIfam" id="TIGR00686">
    <property type="entry name" value="phnA"/>
    <property type="match status" value="1"/>
</dbReference>
<gene>
    <name evidence="4" type="ORF">NCTC13076_02014</name>
</gene>
<dbReference type="Proteomes" id="UP000250070">
    <property type="component" value="Unassembled WGS sequence"/>
</dbReference>
<feature type="domain" description="Protein YjdM N-terminal" evidence="3">
    <location>
        <begin position="3"/>
        <end position="29"/>
    </location>
</feature>
<dbReference type="SUPFAM" id="SSF57783">
    <property type="entry name" value="Zinc beta-ribbon"/>
    <property type="match status" value="1"/>
</dbReference>
<dbReference type="InterPro" id="IPR013988">
    <property type="entry name" value="YjdM_C"/>
</dbReference>
<organism evidence="4 5">
    <name type="scientific">Peptoniphilus harei</name>
    <dbReference type="NCBI Taxonomy" id="54005"/>
    <lineage>
        <taxon>Bacteria</taxon>
        <taxon>Bacillati</taxon>
        <taxon>Bacillota</taxon>
        <taxon>Tissierellia</taxon>
        <taxon>Tissierellales</taxon>
        <taxon>Peptoniphilaceae</taxon>
        <taxon>Peptoniphilus</taxon>
    </lineage>
</organism>
<dbReference type="Gene3D" id="2.20.25.10">
    <property type="match status" value="1"/>
</dbReference>
<proteinExistence type="inferred from homology"/>
<dbReference type="Gene3D" id="2.30.30.40">
    <property type="entry name" value="SH3 Domains"/>
    <property type="match status" value="1"/>
</dbReference>
<evidence type="ECO:0000313" key="5">
    <source>
        <dbReference type="Proteomes" id="UP000250070"/>
    </source>
</evidence>
<reference evidence="4 5" key="1">
    <citation type="submission" date="2018-06" db="EMBL/GenBank/DDBJ databases">
        <authorList>
            <consortium name="Pathogen Informatics"/>
            <person name="Doyle S."/>
        </authorList>
    </citation>
    <scope>NUCLEOTIDE SEQUENCE [LARGE SCALE GENOMIC DNA]</scope>
    <source>
        <strain evidence="4 5">NCTC13076</strain>
    </source>
</reference>
<dbReference type="InterPro" id="IPR013987">
    <property type="entry name" value="YjdM_N"/>
</dbReference>
<dbReference type="InterPro" id="IPR004624">
    <property type="entry name" value="YjdM"/>
</dbReference>
<name>A0A2X1Y6B2_9FIRM</name>
<protein>
    <submittedName>
        <fullName evidence="4">Putative alkylphosphonate utilization operon protein PhnA</fullName>
    </submittedName>
</protein>
<dbReference type="STRING" id="54005.HMPREF3229_00422"/>
<dbReference type="AlphaFoldDB" id="A0A2X1Y6B2"/>
<comment type="similarity">
    <text evidence="1">Belongs to the YjdM family.</text>
</comment>
<dbReference type="RefSeq" id="WP_256584847.1">
    <property type="nucleotide sequence ID" value="NZ_CP068103.1"/>
</dbReference>
<sequence length="130" mass="14937">MYKCPNCGSEYGYFDNVAYNCPECGHMWTDLSLEEDKVLDANGNELKTGDSVVTIKDLKFGKDTMKRGTKITNIRILDEEVNGHDIDAKTKDFGGIYLKSSVVKKLNFCAKSWHFFYLFYNFLFIFKIGL</sequence>
<dbReference type="Pfam" id="PF03831">
    <property type="entry name" value="YjdM"/>
    <property type="match status" value="1"/>
</dbReference>
<dbReference type="EMBL" id="UATM01000032">
    <property type="protein sequence ID" value="SPY48922.1"/>
    <property type="molecule type" value="Genomic_DNA"/>
</dbReference>